<dbReference type="InterPro" id="IPR029063">
    <property type="entry name" value="SAM-dependent_MTases_sf"/>
</dbReference>
<keyword evidence="5 6" id="KW-0949">S-adenosyl-L-methionine</keyword>
<dbReference type="Proteomes" id="UP000388235">
    <property type="component" value="Chromosome"/>
</dbReference>
<evidence type="ECO:0000256" key="2">
    <source>
        <dbReference type="ARBA" id="ARBA00022552"/>
    </source>
</evidence>
<dbReference type="InterPro" id="IPR003682">
    <property type="entry name" value="rRNA_ssu_MeTfrase_G"/>
</dbReference>
<comment type="caution">
    <text evidence="6">Lacks conserved residue(s) required for the propagation of feature annotation.</text>
</comment>
<name>A0A5Q2Q5A5_9GAMM</name>
<feature type="binding site" evidence="6">
    <location>
        <begin position="122"/>
        <end position="123"/>
    </location>
    <ligand>
        <name>S-adenosyl-L-methionine</name>
        <dbReference type="ChEBI" id="CHEBI:59789"/>
    </ligand>
</feature>
<dbReference type="PANTHER" id="PTHR31760">
    <property type="entry name" value="S-ADENOSYL-L-METHIONINE-DEPENDENT METHYLTRANSFERASES SUPERFAMILY PROTEIN"/>
    <property type="match status" value="1"/>
</dbReference>
<evidence type="ECO:0000256" key="4">
    <source>
        <dbReference type="ARBA" id="ARBA00022679"/>
    </source>
</evidence>
<evidence type="ECO:0000256" key="6">
    <source>
        <dbReference type="HAMAP-Rule" id="MF_00074"/>
    </source>
</evidence>
<dbReference type="KEGG" id="llp:GH975_00630"/>
<comment type="subcellular location">
    <subcellularLocation>
        <location evidence="6">Cytoplasm</location>
    </subcellularLocation>
</comment>
<reference evidence="7 8" key="1">
    <citation type="submission" date="2019-11" db="EMBL/GenBank/DDBJ databases">
        <authorList>
            <person name="Khan S.A."/>
            <person name="Jeon C.O."/>
            <person name="Chun B.H."/>
        </authorList>
    </citation>
    <scope>NUCLEOTIDE SEQUENCE [LARGE SCALE GENOMIC DNA]</scope>
    <source>
        <strain evidence="7 8">IMCC 1097</strain>
    </source>
</reference>
<dbReference type="Pfam" id="PF02527">
    <property type="entry name" value="GidB"/>
    <property type="match status" value="1"/>
</dbReference>
<dbReference type="HAMAP" id="MF_00074">
    <property type="entry name" value="16SrRNA_methyltr_G"/>
    <property type="match status" value="1"/>
</dbReference>
<keyword evidence="8" id="KW-1185">Reference proteome</keyword>
<dbReference type="RefSeq" id="WP_153712643.1">
    <property type="nucleotide sequence ID" value="NZ_CP045871.1"/>
</dbReference>
<dbReference type="PIRSF" id="PIRSF003078">
    <property type="entry name" value="GidB"/>
    <property type="match status" value="1"/>
</dbReference>
<dbReference type="Gene3D" id="3.40.50.150">
    <property type="entry name" value="Vaccinia Virus protein VP39"/>
    <property type="match status" value="1"/>
</dbReference>
<gene>
    <name evidence="6 7" type="primary">rsmG</name>
    <name evidence="7" type="ORF">GH975_00630</name>
</gene>
<feature type="binding site" evidence="6">
    <location>
        <position position="137"/>
    </location>
    <ligand>
        <name>S-adenosyl-L-methionine</name>
        <dbReference type="ChEBI" id="CHEBI:59789"/>
    </ligand>
</feature>
<evidence type="ECO:0000256" key="1">
    <source>
        <dbReference type="ARBA" id="ARBA00022490"/>
    </source>
</evidence>
<keyword evidence="2 6" id="KW-0698">rRNA processing</keyword>
<dbReference type="GO" id="GO:0070043">
    <property type="term" value="F:rRNA (guanine-N7-)-methyltransferase activity"/>
    <property type="evidence" value="ECO:0007669"/>
    <property type="project" value="UniProtKB-UniRule"/>
</dbReference>
<evidence type="ECO:0000256" key="5">
    <source>
        <dbReference type="ARBA" id="ARBA00022691"/>
    </source>
</evidence>
<dbReference type="EC" id="2.1.1.170" evidence="6"/>
<comment type="similarity">
    <text evidence="6">Belongs to the methyltransferase superfamily. RNA methyltransferase RsmG family.</text>
</comment>
<organism evidence="7 8">
    <name type="scientific">Litorivicinus lipolyticus</name>
    <dbReference type="NCBI Taxonomy" id="418701"/>
    <lineage>
        <taxon>Bacteria</taxon>
        <taxon>Pseudomonadati</taxon>
        <taxon>Pseudomonadota</taxon>
        <taxon>Gammaproteobacteria</taxon>
        <taxon>Oceanospirillales</taxon>
        <taxon>Litorivicinaceae</taxon>
        <taxon>Litorivicinus</taxon>
    </lineage>
</organism>
<evidence type="ECO:0000313" key="8">
    <source>
        <dbReference type="Proteomes" id="UP000388235"/>
    </source>
</evidence>
<keyword evidence="3 6" id="KW-0489">Methyltransferase</keyword>
<dbReference type="PANTHER" id="PTHR31760:SF0">
    <property type="entry name" value="S-ADENOSYL-L-METHIONINE-DEPENDENT METHYLTRANSFERASES SUPERFAMILY PROTEIN"/>
    <property type="match status" value="1"/>
</dbReference>
<keyword evidence="4 6" id="KW-0808">Transferase</keyword>
<keyword evidence="1 6" id="KW-0963">Cytoplasm</keyword>
<feature type="binding site" evidence="6">
    <location>
        <position position="71"/>
    </location>
    <ligand>
        <name>S-adenosyl-L-methionine</name>
        <dbReference type="ChEBI" id="CHEBI:59789"/>
    </ligand>
</feature>
<accession>A0A5Q2Q5A5</accession>
<dbReference type="AlphaFoldDB" id="A0A5Q2Q5A5"/>
<protein>
    <recommendedName>
        <fullName evidence="6">Ribosomal RNA small subunit methyltransferase G</fullName>
        <ecNumber evidence="6">2.1.1.170</ecNumber>
    </recommendedName>
    <alternativeName>
        <fullName evidence="6">16S rRNA 7-methylguanosine methyltransferase</fullName>
        <shortName evidence="6">16S rRNA m7G methyltransferase</shortName>
    </alternativeName>
</protein>
<evidence type="ECO:0000313" key="7">
    <source>
        <dbReference type="EMBL" id="QGG79139.1"/>
    </source>
</evidence>
<dbReference type="SUPFAM" id="SSF53335">
    <property type="entry name" value="S-adenosyl-L-methionine-dependent methyltransferases"/>
    <property type="match status" value="1"/>
</dbReference>
<dbReference type="EMBL" id="CP045871">
    <property type="protein sequence ID" value="QGG79139.1"/>
    <property type="molecule type" value="Genomic_DNA"/>
</dbReference>
<dbReference type="OrthoDB" id="9808773at2"/>
<dbReference type="NCBIfam" id="TIGR00138">
    <property type="entry name" value="rsmG_gidB"/>
    <property type="match status" value="1"/>
</dbReference>
<sequence length="204" mass="22576">MNLLDGTLQLGLTLDPQQLAQLEAFLNGVEKWSRVYNLTRITNRSQMVTHHLLDSLSLADYLSDEPLLDVGSGAGFPGIPLAIARPFQDITVLDSAQKRTRFAIQMKGELQLSNLSVVTARVESYDADHLYSQVTARAFAPLQDLCTWVQPLLAPGAKVLALKGQYPHDEIEQTCALFPDAQVDSHELDVPGVEAQRHLIEVQF</sequence>
<comment type="catalytic activity">
    <reaction evidence="6">
        <text>guanosine(527) in 16S rRNA + S-adenosyl-L-methionine = N(7)-methylguanosine(527) in 16S rRNA + S-adenosyl-L-homocysteine</text>
        <dbReference type="Rhea" id="RHEA:42732"/>
        <dbReference type="Rhea" id="RHEA-COMP:10209"/>
        <dbReference type="Rhea" id="RHEA-COMP:10210"/>
        <dbReference type="ChEBI" id="CHEBI:57856"/>
        <dbReference type="ChEBI" id="CHEBI:59789"/>
        <dbReference type="ChEBI" id="CHEBI:74269"/>
        <dbReference type="ChEBI" id="CHEBI:74480"/>
        <dbReference type="EC" id="2.1.1.170"/>
    </reaction>
</comment>
<dbReference type="GO" id="GO:0005829">
    <property type="term" value="C:cytosol"/>
    <property type="evidence" value="ECO:0007669"/>
    <property type="project" value="TreeGrafter"/>
</dbReference>
<proteinExistence type="inferred from homology"/>
<comment type="function">
    <text evidence="6">Specifically methylates the N7 position of guanine in position 527 of 16S rRNA.</text>
</comment>
<evidence type="ECO:0000256" key="3">
    <source>
        <dbReference type="ARBA" id="ARBA00022603"/>
    </source>
</evidence>
<feature type="binding site" evidence="6">
    <location>
        <position position="76"/>
    </location>
    <ligand>
        <name>S-adenosyl-L-methionine</name>
        <dbReference type="ChEBI" id="CHEBI:59789"/>
    </ligand>
</feature>